<feature type="region of interest" description="Disordered" evidence="1">
    <location>
        <begin position="88"/>
        <end position="179"/>
    </location>
</feature>
<feature type="region of interest" description="Disordered" evidence="1">
    <location>
        <begin position="194"/>
        <end position="222"/>
    </location>
</feature>
<evidence type="ECO:0000256" key="1">
    <source>
        <dbReference type="SAM" id="MobiDB-lite"/>
    </source>
</evidence>
<feature type="compositionally biased region" description="Low complexity" evidence="1">
    <location>
        <begin position="210"/>
        <end position="219"/>
    </location>
</feature>
<protein>
    <submittedName>
        <fullName evidence="3">Vegetative cell wall protein gp1</fullName>
    </submittedName>
</protein>
<evidence type="ECO:0000313" key="4">
    <source>
        <dbReference type="Proteomes" id="UP000830671"/>
    </source>
</evidence>
<dbReference type="EMBL" id="CP019477">
    <property type="protein sequence ID" value="UQC84306.1"/>
    <property type="molecule type" value="Genomic_DNA"/>
</dbReference>
<dbReference type="GO" id="GO:0006629">
    <property type="term" value="P:lipid metabolic process"/>
    <property type="evidence" value="ECO:0007669"/>
    <property type="project" value="InterPro"/>
</dbReference>
<feature type="compositionally biased region" description="Basic and acidic residues" evidence="1">
    <location>
        <begin position="645"/>
        <end position="661"/>
    </location>
</feature>
<dbReference type="PANTHER" id="PTHR46023">
    <property type="entry name" value="LIPASE CLASS 3 PROTEIN-LIKE"/>
    <property type="match status" value="1"/>
</dbReference>
<dbReference type="PANTHER" id="PTHR46023:SF6">
    <property type="entry name" value="LIPASE CLASS 3 FAMILY PROTEIN"/>
    <property type="match status" value="1"/>
</dbReference>
<reference evidence="3" key="1">
    <citation type="journal article" date="2021" name="Mol. Plant Microbe Interact.">
        <title>Complete Genome Sequence of the Plant-Pathogenic Fungus Colletotrichum lupini.</title>
        <authorList>
            <person name="Baroncelli R."/>
            <person name="Pensec F."/>
            <person name="Da Lio D."/>
            <person name="Boufleur T."/>
            <person name="Vicente I."/>
            <person name="Sarrocco S."/>
            <person name="Picot A."/>
            <person name="Baraldi E."/>
            <person name="Sukno S."/>
            <person name="Thon M."/>
            <person name="Le Floch G."/>
        </authorList>
    </citation>
    <scope>NUCLEOTIDE SEQUENCE</scope>
    <source>
        <strain evidence="3">IMI 504893</strain>
    </source>
</reference>
<feature type="compositionally biased region" description="Low complexity" evidence="1">
    <location>
        <begin position="163"/>
        <end position="179"/>
    </location>
</feature>
<dbReference type="CDD" id="cd00519">
    <property type="entry name" value="Lipase_3"/>
    <property type="match status" value="1"/>
</dbReference>
<feature type="domain" description="Fungal lipase-type" evidence="2">
    <location>
        <begin position="432"/>
        <end position="581"/>
    </location>
</feature>
<feature type="compositionally biased region" description="Pro residues" evidence="1">
    <location>
        <begin position="194"/>
        <end position="209"/>
    </location>
</feature>
<name>A0A9Q8WIA8_9PEZI</name>
<evidence type="ECO:0000259" key="2">
    <source>
        <dbReference type="Pfam" id="PF01764"/>
    </source>
</evidence>
<keyword evidence="4" id="KW-1185">Reference proteome</keyword>
<feature type="compositionally biased region" description="Polar residues" evidence="1">
    <location>
        <begin position="101"/>
        <end position="110"/>
    </location>
</feature>
<feature type="region of interest" description="Disordered" evidence="1">
    <location>
        <begin position="596"/>
        <end position="670"/>
    </location>
</feature>
<dbReference type="SUPFAM" id="SSF53474">
    <property type="entry name" value="alpha/beta-Hydrolases"/>
    <property type="match status" value="1"/>
</dbReference>
<evidence type="ECO:0000313" key="3">
    <source>
        <dbReference type="EMBL" id="UQC84306.1"/>
    </source>
</evidence>
<dbReference type="KEGG" id="clup:CLUP02_09802"/>
<dbReference type="InterPro" id="IPR002921">
    <property type="entry name" value="Fungal_lipase-type"/>
</dbReference>
<proteinExistence type="predicted"/>
<gene>
    <name evidence="3" type="ORF">CLUP02_09802</name>
</gene>
<feature type="region of interest" description="Disordered" evidence="1">
    <location>
        <begin position="295"/>
        <end position="340"/>
    </location>
</feature>
<dbReference type="AlphaFoldDB" id="A0A9Q8WIA8"/>
<feature type="compositionally biased region" description="Low complexity" evidence="1">
    <location>
        <begin position="119"/>
        <end position="147"/>
    </location>
</feature>
<dbReference type="Pfam" id="PF01764">
    <property type="entry name" value="Lipase_3"/>
    <property type="match status" value="1"/>
</dbReference>
<dbReference type="Proteomes" id="UP000830671">
    <property type="component" value="Chromosome 5"/>
</dbReference>
<dbReference type="InterPro" id="IPR029058">
    <property type="entry name" value="AB_hydrolase_fold"/>
</dbReference>
<dbReference type="Gene3D" id="3.40.50.1820">
    <property type="entry name" value="alpha/beta hydrolase"/>
    <property type="match status" value="1"/>
</dbReference>
<organism evidence="3 4">
    <name type="scientific">Colletotrichum lupini</name>
    <dbReference type="NCBI Taxonomy" id="145971"/>
    <lineage>
        <taxon>Eukaryota</taxon>
        <taxon>Fungi</taxon>
        <taxon>Dikarya</taxon>
        <taxon>Ascomycota</taxon>
        <taxon>Pezizomycotina</taxon>
        <taxon>Sordariomycetes</taxon>
        <taxon>Hypocreomycetidae</taxon>
        <taxon>Glomerellales</taxon>
        <taxon>Glomerellaceae</taxon>
        <taxon>Colletotrichum</taxon>
        <taxon>Colletotrichum acutatum species complex</taxon>
    </lineage>
</organism>
<sequence length="748" mass="80828">MGFSDLARSRGGKAVLFAKGYPFHLSSRFCRPPPRGRLSHRLGRGQIATEIAATDCIPVPAPDHSDSHTHILNAPFTMGWFDRKKAVKHGPEPVKPMPVNNHHQNINPSQYHAPPHPPTQQSSTYATSTTQTPPYWQPQPSSQGQYQHPPPPYRHPQPRHPHQQQQQTHRPQGWSQQYPQQQQPIVVNQHYYLHPPPSHLALPAPPGATGPPTTSTATGHPIGLDKFTGSVVTIAKDFTSPNFLEEPNFHPHATQLINSTAACVDQIAGCFNDVMTLIDRDRMVGNEKALFTYQNGGGGSGAVQQTTPSGDGKRSGGSGGRGEKSGQRKKSKETSSSGSKGQSAAVATCVVSGGYFAKVELYANSKLPMNLPPLRLYMPTWPLLCMAAQYAERVYDHPKGAERDAHVSADWKTGTKAMVIKSVPMDHMNTIVFAIRGSATFMDWAVNLNTAPASPDGFLDDAGNSCHAGFLAVARKMVKPVAARLRQLLEEDPGRAAYSLLITGHSAGGAVASLLYAHMLSTSPRAGSELNALTGCFKRVHCVTFGTPPVSLLPLKRPERAELRKSLFLTFVNEGDPIARADKAYVKSLLELYASSAPSTSGSCSSGGGGGESGGEKKGRSLAAKASKMTLRNKESKMSLVPHAAGRESERDRERRKREGSGKPVWRLPPGTLSSPGRIVVLRSGDPKARPRDRKTVAERLDEGVVAQTVTDEELRGVVWGDPVCHVMKLYSGRIETLAVGAVTGRQK</sequence>
<dbReference type="RefSeq" id="XP_049145924.1">
    <property type="nucleotide sequence ID" value="XM_049288780.1"/>
</dbReference>
<accession>A0A9Q8WIA8</accession>
<dbReference type="GeneID" id="73343790"/>